<evidence type="ECO:0000313" key="2">
    <source>
        <dbReference type="Proteomes" id="UP000179807"/>
    </source>
</evidence>
<reference evidence="1" key="1">
    <citation type="submission" date="2016-10" db="EMBL/GenBank/DDBJ databases">
        <authorList>
            <person name="Benchimol M."/>
            <person name="Almeida L.G."/>
            <person name="Vasconcelos A.T."/>
            <person name="Perreira-Neves A."/>
            <person name="Rosa I.A."/>
            <person name="Tasca T."/>
            <person name="Bogo M.R."/>
            <person name="de Souza W."/>
        </authorList>
    </citation>
    <scope>NUCLEOTIDE SEQUENCE [LARGE SCALE GENOMIC DNA]</scope>
    <source>
        <strain evidence="1">K</strain>
    </source>
</reference>
<dbReference type="RefSeq" id="XP_068352180.1">
    <property type="nucleotide sequence ID" value="XM_068494388.1"/>
</dbReference>
<dbReference type="EMBL" id="MLAK01001026">
    <property type="protein sequence ID" value="OHS99043.1"/>
    <property type="molecule type" value="Genomic_DNA"/>
</dbReference>
<accession>A0A1J4JNC7</accession>
<evidence type="ECO:0000313" key="1">
    <source>
        <dbReference type="EMBL" id="OHS99043.1"/>
    </source>
</evidence>
<dbReference type="VEuPathDB" id="TrichDB:TRFO_08599"/>
<sequence length="207" mass="24051">MYNLPFNFSIFRFMKQITENENPSSFITNNLDSLTCEHIPALAFLSFSNDESERQISSNALIKIVKETEFNNTDIIIEPEQISGNKEKSKQLNSRIVILKPTNLNIMTYPFLEYSLHIFISLIDKFGEETRNDALNLFEKLFSNPNFIPTKQIMLDMTNFLLLFLRSENETKSKSYELLNKICEIAENRCDVEVTIAAKSIFHLFPK</sequence>
<keyword evidence="2" id="KW-1185">Reference proteome</keyword>
<gene>
    <name evidence="1" type="ORF">TRFO_08599</name>
</gene>
<name>A0A1J4JNC7_9EUKA</name>
<organism evidence="1 2">
    <name type="scientific">Tritrichomonas foetus</name>
    <dbReference type="NCBI Taxonomy" id="1144522"/>
    <lineage>
        <taxon>Eukaryota</taxon>
        <taxon>Metamonada</taxon>
        <taxon>Parabasalia</taxon>
        <taxon>Tritrichomonadida</taxon>
        <taxon>Tritrichomonadidae</taxon>
        <taxon>Tritrichomonas</taxon>
    </lineage>
</organism>
<comment type="caution">
    <text evidence="1">The sequence shown here is derived from an EMBL/GenBank/DDBJ whole genome shotgun (WGS) entry which is preliminary data.</text>
</comment>
<dbReference type="GeneID" id="94829092"/>
<dbReference type="AlphaFoldDB" id="A0A1J4JNC7"/>
<protein>
    <submittedName>
        <fullName evidence="1">Uncharacterized protein</fullName>
    </submittedName>
</protein>
<proteinExistence type="predicted"/>
<dbReference type="Proteomes" id="UP000179807">
    <property type="component" value="Unassembled WGS sequence"/>
</dbReference>